<comment type="caution">
    <text evidence="1">The sequence shown here is derived from an EMBL/GenBank/DDBJ whole genome shotgun (WGS) entry which is preliminary data.</text>
</comment>
<dbReference type="Proteomes" id="UP000248925">
    <property type="component" value="Unassembled WGS sequence"/>
</dbReference>
<keyword evidence="2" id="KW-1185">Reference proteome</keyword>
<accession>A0A2W4CZQ1</accession>
<reference evidence="1 2" key="1">
    <citation type="journal article" date="2018" name="Sci. Rep.">
        <title>Rhizobium tumorigenes sp. nov., a novel plant tumorigenic bacterium isolated from cane gall tumors on thornless blackberry.</title>
        <authorList>
            <person name="Kuzmanovi N."/>
            <person name="Smalla K."/>
            <person name="Gronow S."/>
            <person name="PuBawska J."/>
        </authorList>
    </citation>
    <scope>NUCLEOTIDE SEQUENCE [LARGE SCALE GENOMIC DNA]</scope>
    <source>
        <strain evidence="1 2">CCBAU 85046</strain>
    </source>
</reference>
<gene>
    <name evidence="1" type="ORF">CPY51_06895</name>
</gene>
<sequence length="70" mass="7674">MKADVDIATTSEERDKQLAALARLVTYAREVAGDLGAEDARNKLDIALGTLVYELDAAMLPPIRKQIIFN</sequence>
<dbReference type="EMBL" id="PCDP01000019">
    <property type="protein sequence ID" value="PZM15545.1"/>
    <property type="molecule type" value="Genomic_DNA"/>
</dbReference>
<name>A0A2W4CZQ1_9HYPH</name>
<evidence type="ECO:0000313" key="1">
    <source>
        <dbReference type="EMBL" id="PZM15545.1"/>
    </source>
</evidence>
<dbReference type="RefSeq" id="WP_111159545.1">
    <property type="nucleotide sequence ID" value="NZ_PCDP01000019.1"/>
</dbReference>
<organism evidence="1 2">
    <name type="scientific">Rhizobium tubonense</name>
    <dbReference type="NCBI Taxonomy" id="484088"/>
    <lineage>
        <taxon>Bacteria</taxon>
        <taxon>Pseudomonadati</taxon>
        <taxon>Pseudomonadota</taxon>
        <taxon>Alphaproteobacteria</taxon>
        <taxon>Hyphomicrobiales</taxon>
        <taxon>Rhizobiaceae</taxon>
        <taxon>Rhizobium/Agrobacterium group</taxon>
        <taxon>Rhizobium</taxon>
    </lineage>
</organism>
<dbReference type="AlphaFoldDB" id="A0A2W4CZQ1"/>
<dbReference type="OrthoDB" id="8449680at2"/>
<evidence type="ECO:0000313" key="2">
    <source>
        <dbReference type="Proteomes" id="UP000248925"/>
    </source>
</evidence>
<protein>
    <submittedName>
        <fullName evidence="1">Uncharacterized protein</fullName>
    </submittedName>
</protein>
<proteinExistence type="predicted"/>